<dbReference type="InterPro" id="IPR001611">
    <property type="entry name" value="Leu-rich_rpt"/>
</dbReference>
<evidence type="ECO:0000256" key="2">
    <source>
        <dbReference type="ARBA" id="ARBA00022614"/>
    </source>
</evidence>
<name>A0A8K1FN72_PYTOL</name>
<feature type="region of interest" description="Disordered" evidence="7">
    <location>
        <begin position="62"/>
        <end position="87"/>
    </location>
</feature>
<dbReference type="SMART" id="SM00365">
    <property type="entry name" value="LRR_SD22"/>
    <property type="match status" value="2"/>
</dbReference>
<evidence type="ECO:0000256" key="6">
    <source>
        <dbReference type="SAM" id="Coils"/>
    </source>
</evidence>
<dbReference type="InterPro" id="IPR050576">
    <property type="entry name" value="Cilia_flagella_integrity"/>
</dbReference>
<comment type="subcellular location">
    <subcellularLocation>
        <location evidence="1">Cell projection</location>
        <location evidence="1">Cilium</location>
    </subcellularLocation>
</comment>
<dbReference type="PANTHER" id="PTHR45973">
    <property type="entry name" value="PROTEIN PHOSPHATASE 1 REGULATORY SUBUNIT SDS22-RELATED"/>
    <property type="match status" value="1"/>
</dbReference>
<evidence type="ECO:0000256" key="4">
    <source>
        <dbReference type="ARBA" id="ARBA00023069"/>
    </source>
</evidence>
<sequence>MSVMEHGDANMAAADEDAQMEAIEESILGMSKALNENEAPRRLTMQLIRQSMCMAIKHSAKRLLSTEDEEEQESGVPEAHSDDESQEIDALLKKKALRLDWMNLGRIENLDAFTHIQELYLQHNLIKRIEHLDDHNELTFLALGGNRIKTVENIKHLDQLKFLDLSNNCIDDFDIGEFPSSLVILRLAGNPFIRHMPAYVHLFFERLPNLIQVDQYRRAPAHLGEITGSPRANGAAPVAPVSFSPRSRYVELEMEVEMNQQTLTPRSAAVKPPEKPSGGPFDFSEYDHDKHERMSQWRQQLKELEARKAELEHDVPVITRMTSVAALRARRKTALERARASTNAAIADSISHFQQMELEHKEWQERQEQAA</sequence>
<evidence type="ECO:0000313" key="9">
    <source>
        <dbReference type="Proteomes" id="UP000794436"/>
    </source>
</evidence>
<feature type="coiled-coil region" evidence="6">
    <location>
        <begin position="294"/>
        <end position="321"/>
    </location>
</feature>
<keyword evidence="3" id="KW-0677">Repeat</keyword>
<organism evidence="8 9">
    <name type="scientific">Pythium oligandrum</name>
    <name type="common">Mycoparasitic fungus</name>
    <dbReference type="NCBI Taxonomy" id="41045"/>
    <lineage>
        <taxon>Eukaryota</taxon>
        <taxon>Sar</taxon>
        <taxon>Stramenopiles</taxon>
        <taxon>Oomycota</taxon>
        <taxon>Peronosporomycetes</taxon>
        <taxon>Pythiales</taxon>
        <taxon>Pythiaceae</taxon>
        <taxon>Pythium</taxon>
    </lineage>
</organism>
<accession>A0A8K1FN72</accession>
<keyword evidence="2" id="KW-0433">Leucine-rich repeat</keyword>
<keyword evidence="6" id="KW-0175">Coiled coil</keyword>
<evidence type="ECO:0000313" key="8">
    <source>
        <dbReference type="EMBL" id="TMW69076.1"/>
    </source>
</evidence>
<dbReference type="PANTHER" id="PTHR45973:SF9">
    <property type="entry name" value="LEUCINE-RICH REPEAT-CONTAINING PROTEIN 46"/>
    <property type="match status" value="1"/>
</dbReference>
<dbReference type="Pfam" id="PF12799">
    <property type="entry name" value="LRR_4"/>
    <property type="match status" value="1"/>
</dbReference>
<proteinExistence type="predicted"/>
<evidence type="ECO:0000256" key="1">
    <source>
        <dbReference type="ARBA" id="ARBA00004138"/>
    </source>
</evidence>
<dbReference type="AlphaFoldDB" id="A0A8K1FN72"/>
<evidence type="ECO:0000256" key="3">
    <source>
        <dbReference type="ARBA" id="ARBA00022737"/>
    </source>
</evidence>
<dbReference type="OrthoDB" id="7451790at2759"/>
<gene>
    <name evidence="8" type="ORF">Poli38472_001232</name>
</gene>
<dbReference type="EMBL" id="SPLM01000001">
    <property type="protein sequence ID" value="TMW69076.1"/>
    <property type="molecule type" value="Genomic_DNA"/>
</dbReference>
<keyword evidence="4" id="KW-0969">Cilium</keyword>
<evidence type="ECO:0000256" key="5">
    <source>
        <dbReference type="ARBA" id="ARBA00023273"/>
    </source>
</evidence>
<protein>
    <submittedName>
        <fullName evidence="8">Uncharacterized protein</fullName>
    </submittedName>
</protein>
<dbReference type="InterPro" id="IPR025875">
    <property type="entry name" value="Leu-rich_rpt_4"/>
</dbReference>
<dbReference type="Proteomes" id="UP000794436">
    <property type="component" value="Unassembled WGS sequence"/>
</dbReference>
<dbReference type="PROSITE" id="PS51450">
    <property type="entry name" value="LRR"/>
    <property type="match status" value="3"/>
</dbReference>
<keyword evidence="5" id="KW-0966">Cell projection</keyword>
<keyword evidence="9" id="KW-1185">Reference proteome</keyword>
<reference evidence="8" key="1">
    <citation type="submission" date="2019-03" db="EMBL/GenBank/DDBJ databases">
        <title>Long read genome sequence of the mycoparasitic Pythium oligandrum ATCC 38472 isolated from sugarbeet rhizosphere.</title>
        <authorList>
            <person name="Gaulin E."/>
        </authorList>
    </citation>
    <scope>NUCLEOTIDE SEQUENCE</scope>
    <source>
        <strain evidence="8">ATCC 38472_TT</strain>
    </source>
</reference>
<comment type="caution">
    <text evidence="8">The sequence shown here is derived from an EMBL/GenBank/DDBJ whole genome shotgun (WGS) entry which is preliminary data.</text>
</comment>
<evidence type="ECO:0000256" key="7">
    <source>
        <dbReference type="SAM" id="MobiDB-lite"/>
    </source>
</evidence>
<dbReference type="Gene3D" id="3.80.10.10">
    <property type="entry name" value="Ribonuclease Inhibitor"/>
    <property type="match status" value="1"/>
</dbReference>
<dbReference type="SUPFAM" id="SSF52058">
    <property type="entry name" value="L domain-like"/>
    <property type="match status" value="1"/>
</dbReference>
<dbReference type="InterPro" id="IPR032675">
    <property type="entry name" value="LRR_dom_sf"/>
</dbReference>